<evidence type="ECO:0000313" key="1">
    <source>
        <dbReference type="EMBL" id="AGY92755.1"/>
    </source>
</evidence>
<dbReference type="EMBL" id="CP005990">
    <property type="protein sequence ID" value="AGY92755.1"/>
    <property type="molecule type" value="Genomic_DNA"/>
</dbReference>
<reference evidence="1 2" key="1">
    <citation type="journal article" date="2013" name="BMC Genomics">
        <title>Genomes of "Spiribacter", a streamlined, successful halophilic bacterium.</title>
        <authorList>
            <person name="Lopez-Perez M."/>
            <person name="Ghai R."/>
            <person name="Leon M.J."/>
            <person name="Rodriguez-Olmos A."/>
            <person name="Copa-Patino J.L."/>
            <person name="Soliveri J."/>
            <person name="Sanchez-Porro C."/>
            <person name="Ventosa A."/>
            <person name="Rodriguez-Valera F."/>
        </authorList>
    </citation>
    <scope>NUCLEOTIDE SEQUENCE [LARGE SCALE GENOMIC DNA]</scope>
    <source>
        <strain evidence="1 2">UAH-SP71</strain>
    </source>
</reference>
<sequence length="92" mass="10327">MQAEQLSRAGISPEALEAELNQMHAPDFVKNLRVSWGQDATGDEAVWVWMRVPEGVTAQPGAMAAIKAYKKQIQVRVFELAPGVWPYFRLEN</sequence>
<dbReference type="AlphaFoldDB" id="U5T5M7"/>
<organism evidence="1 2">
    <name type="scientific">Spiribacter curvatus</name>
    <dbReference type="NCBI Taxonomy" id="1335757"/>
    <lineage>
        <taxon>Bacteria</taxon>
        <taxon>Pseudomonadati</taxon>
        <taxon>Pseudomonadota</taxon>
        <taxon>Gammaproteobacteria</taxon>
        <taxon>Chromatiales</taxon>
        <taxon>Ectothiorhodospiraceae</taxon>
        <taxon>Spiribacter</taxon>
    </lineage>
</organism>
<proteinExistence type="predicted"/>
<gene>
    <name evidence="1" type="ORF">SPICUR_09170</name>
</gene>
<keyword evidence="2" id="KW-1185">Reference proteome</keyword>
<dbReference type="Proteomes" id="UP000017640">
    <property type="component" value="Chromosome"/>
</dbReference>
<accession>U5T5M7</accession>
<dbReference type="OrthoDB" id="7066713at2"/>
<evidence type="ECO:0000313" key="2">
    <source>
        <dbReference type="Proteomes" id="UP000017640"/>
    </source>
</evidence>
<name>U5T5M7_9GAMM</name>
<protein>
    <submittedName>
        <fullName evidence="1">Uncharacterized protein</fullName>
    </submittedName>
</protein>
<dbReference type="STRING" id="1335757.SPICUR_09170"/>
<dbReference type="KEGG" id="spiu:SPICUR_09170"/>
<dbReference type="RefSeq" id="WP_023368269.1">
    <property type="nucleotide sequence ID" value="NC_022664.1"/>
</dbReference>
<dbReference type="HOGENOM" id="CLU_2411709_0_0_6"/>